<dbReference type="EMBL" id="CP113836">
    <property type="protein sequence ID" value="WAL67280.1"/>
    <property type="molecule type" value="Genomic_DNA"/>
</dbReference>
<dbReference type="SUPFAM" id="SSF52540">
    <property type="entry name" value="P-loop containing nucleoside triphosphate hydrolases"/>
    <property type="match status" value="1"/>
</dbReference>
<reference evidence="1" key="1">
    <citation type="submission" date="2022-11" db="EMBL/GenBank/DDBJ databases">
        <authorList>
            <person name="Mo P."/>
        </authorList>
    </citation>
    <scope>NUCLEOTIDE SEQUENCE</scope>
    <source>
        <strain evidence="1">HUAS 11-8</strain>
    </source>
</reference>
<evidence type="ECO:0000313" key="1">
    <source>
        <dbReference type="EMBL" id="WAL67280.1"/>
    </source>
</evidence>
<sequence>MRFRPISWERLAGELAERVLSRPGTGWVRIAVDGALDTATLADAMVDPLRVNGRRPLRVSTKDFLRPASLRFERGRRDPDVRYRDWLDEGALRREVLEPLAPGGSGEVLPALWDAERDRATRLDRVALPPGAVLIADGELLLGRGLPFDLTVHLAISPAALRRRLPEDQHWALPAFERYEHEVRPGEIADLLVRADDPRHPAVAAVPGGRFAGRAADPVTG</sequence>
<keyword evidence="1" id="KW-0418">Kinase</keyword>
<dbReference type="GO" id="GO:0016301">
    <property type="term" value="F:kinase activity"/>
    <property type="evidence" value="ECO:0007669"/>
    <property type="project" value="UniProtKB-KW"/>
</dbReference>
<organism evidence="1 2">
    <name type="scientific">Amycolatopsis cynarae</name>
    <dbReference type="NCBI Taxonomy" id="2995223"/>
    <lineage>
        <taxon>Bacteria</taxon>
        <taxon>Bacillati</taxon>
        <taxon>Actinomycetota</taxon>
        <taxon>Actinomycetes</taxon>
        <taxon>Pseudonocardiales</taxon>
        <taxon>Pseudonocardiaceae</taxon>
        <taxon>Amycolatopsis</taxon>
    </lineage>
</organism>
<dbReference type="InterPro" id="IPR027417">
    <property type="entry name" value="P-loop_NTPase"/>
</dbReference>
<dbReference type="RefSeq" id="WP_268757393.1">
    <property type="nucleotide sequence ID" value="NZ_CP113836.1"/>
</dbReference>
<dbReference type="Gene3D" id="3.40.50.300">
    <property type="entry name" value="P-loop containing nucleotide triphosphate hydrolases"/>
    <property type="match status" value="1"/>
</dbReference>
<protein>
    <submittedName>
        <fullName evidence="1">Uridine kinase</fullName>
    </submittedName>
</protein>
<name>A0ABY7B5Q5_9PSEU</name>
<evidence type="ECO:0000313" key="2">
    <source>
        <dbReference type="Proteomes" id="UP001163203"/>
    </source>
</evidence>
<accession>A0ABY7B5Q5</accession>
<keyword evidence="2" id="KW-1185">Reference proteome</keyword>
<keyword evidence="1" id="KW-0808">Transferase</keyword>
<gene>
    <name evidence="1" type="ORF">ORV05_05705</name>
</gene>
<dbReference type="Proteomes" id="UP001163203">
    <property type="component" value="Chromosome"/>
</dbReference>
<proteinExistence type="predicted"/>